<evidence type="ECO:0008006" key="3">
    <source>
        <dbReference type="Google" id="ProtNLM"/>
    </source>
</evidence>
<dbReference type="Gene3D" id="3.40.630.30">
    <property type="match status" value="1"/>
</dbReference>
<evidence type="ECO:0000313" key="2">
    <source>
        <dbReference type="Proteomes" id="UP001144323"/>
    </source>
</evidence>
<keyword evidence="2" id="KW-1185">Reference proteome</keyword>
<dbReference type="Proteomes" id="UP001144323">
    <property type="component" value="Unassembled WGS sequence"/>
</dbReference>
<proteinExistence type="predicted"/>
<organism evidence="1 2">
    <name type="scientific">Methylocystis echinoides</name>
    <dbReference type="NCBI Taxonomy" id="29468"/>
    <lineage>
        <taxon>Bacteria</taxon>
        <taxon>Pseudomonadati</taxon>
        <taxon>Pseudomonadota</taxon>
        <taxon>Alphaproteobacteria</taxon>
        <taxon>Hyphomicrobiales</taxon>
        <taxon>Methylocystaceae</taxon>
        <taxon>Methylocystis</taxon>
    </lineage>
</organism>
<evidence type="ECO:0000313" key="1">
    <source>
        <dbReference type="EMBL" id="GLI94796.1"/>
    </source>
</evidence>
<gene>
    <name evidence="1" type="ORF">LMG27198_37880</name>
</gene>
<dbReference type="AlphaFoldDB" id="A0A9W6GXA0"/>
<protein>
    <recommendedName>
        <fullName evidence="3">N-acetyltransferase domain-containing protein</fullName>
    </recommendedName>
</protein>
<accession>A0A9W6GXA0</accession>
<comment type="caution">
    <text evidence="1">The sequence shown here is derived from an EMBL/GenBank/DDBJ whole genome shotgun (WGS) entry which is preliminary data.</text>
</comment>
<sequence>MCAAGAIEQQMNGGIDVLLGEASVQEESSKGWRYRRIEKFKPDELLEAANMLVDIFLESPIFLHAFPDGGKRRKALHELFLASLKDAQEHGIIDVLEGKGFLSLFIYYPPGHYPMSAMRVLRRLPHYLKLLAISPTGVWRLSQTQKFFDRIRPRTPHCHALFLGSVGSGKYGAFLIKKSLETIDANHWPVYLETQDPRTTKLYARYGSRILTSEESTPGAPTTWTMWRDPVA</sequence>
<name>A0A9W6GXA0_9HYPH</name>
<reference evidence="1" key="1">
    <citation type="journal article" date="2023" name="Int. J. Syst. Evol. Microbiol.">
        <title>Methylocystis iwaonis sp. nov., a type II methane-oxidizing bacterium from surface soil of a rice paddy field in Japan, and emended description of the genus Methylocystis (ex Whittenbury et al. 1970) Bowman et al. 1993.</title>
        <authorList>
            <person name="Kaise H."/>
            <person name="Sawadogo J.B."/>
            <person name="Alam M.S."/>
            <person name="Ueno C."/>
            <person name="Dianou D."/>
            <person name="Shinjo R."/>
            <person name="Asakawa S."/>
        </authorList>
    </citation>
    <scope>NUCLEOTIDE SEQUENCE</scope>
    <source>
        <strain evidence="1">LMG27198</strain>
    </source>
</reference>
<dbReference type="EMBL" id="BSEC01000001">
    <property type="protein sequence ID" value="GLI94796.1"/>
    <property type="molecule type" value="Genomic_DNA"/>
</dbReference>